<organism evidence="2 3">
    <name type="scientific">Simiduia aestuariiviva</name>
    <dbReference type="NCBI Taxonomy" id="1510459"/>
    <lineage>
        <taxon>Bacteria</taxon>
        <taxon>Pseudomonadati</taxon>
        <taxon>Pseudomonadota</taxon>
        <taxon>Gammaproteobacteria</taxon>
        <taxon>Cellvibrionales</taxon>
        <taxon>Cellvibrionaceae</taxon>
        <taxon>Simiduia</taxon>
    </lineage>
</organism>
<protein>
    <submittedName>
        <fullName evidence="2">Uncharacterized protein</fullName>
    </submittedName>
</protein>
<name>A0A839URY4_9GAMM</name>
<feature type="region of interest" description="Disordered" evidence="1">
    <location>
        <begin position="41"/>
        <end position="84"/>
    </location>
</feature>
<dbReference type="RefSeq" id="WP_183910933.1">
    <property type="nucleotide sequence ID" value="NZ_JACHXZ010000003.1"/>
</dbReference>
<sequence>MHELARQHYLDAMGIQSYMPRLVLPAAPVPTQCDLRGLVDDDAQSQPVVPTTAPTTGPSPDSQAGATVTRAAAQPAPLSEHPEPAATSVDDILASMGAVPAATKAAPKTSSKPYGAAAAEAPAVSFSVSLWQFAGLIVIADRHAEQALPVNLLLKNILVALGRARDRTDNPEVIKWPLAGLPVAQAGPALTYFTSLLLARRLPDQETRLLCFGETIAAQLAPQTKQITQGAFDLPLAEGEAMPAIALPSLEDILRTPSLKATVWRAIAPLRLDS</sequence>
<evidence type="ECO:0000313" key="3">
    <source>
        <dbReference type="Proteomes" id="UP000559987"/>
    </source>
</evidence>
<dbReference type="Proteomes" id="UP000559987">
    <property type="component" value="Unassembled WGS sequence"/>
</dbReference>
<evidence type="ECO:0000256" key="1">
    <source>
        <dbReference type="SAM" id="MobiDB-lite"/>
    </source>
</evidence>
<evidence type="ECO:0000313" key="2">
    <source>
        <dbReference type="EMBL" id="MBB3169471.1"/>
    </source>
</evidence>
<dbReference type="EMBL" id="JACHXZ010000003">
    <property type="protein sequence ID" value="MBB3169471.1"/>
    <property type="molecule type" value="Genomic_DNA"/>
</dbReference>
<accession>A0A839URY4</accession>
<comment type="caution">
    <text evidence="2">The sequence shown here is derived from an EMBL/GenBank/DDBJ whole genome shotgun (WGS) entry which is preliminary data.</text>
</comment>
<gene>
    <name evidence="2" type="ORF">FHS30_002679</name>
</gene>
<dbReference type="AlphaFoldDB" id="A0A839URY4"/>
<proteinExistence type="predicted"/>
<reference evidence="2 3" key="1">
    <citation type="submission" date="2020-08" db="EMBL/GenBank/DDBJ databases">
        <title>Genomic Encyclopedia of Type Strains, Phase III (KMG-III): the genomes of soil and plant-associated and newly described type strains.</title>
        <authorList>
            <person name="Whitman W."/>
        </authorList>
    </citation>
    <scope>NUCLEOTIDE SEQUENCE [LARGE SCALE GENOMIC DNA]</scope>
    <source>
        <strain evidence="2 3">CECT 8571</strain>
    </source>
</reference>
<keyword evidence="3" id="KW-1185">Reference proteome</keyword>
<feature type="compositionally biased region" description="Low complexity" evidence="1">
    <location>
        <begin position="44"/>
        <end position="60"/>
    </location>
</feature>